<dbReference type="InterPro" id="IPR000210">
    <property type="entry name" value="BTB/POZ_dom"/>
</dbReference>
<sequence>MEYDHTSDLLEDFLNLFENSEDYNVKIEVGRTPNVREFEAHSIILSARSNYFQKAFLNYWANSEEKPIIFKQPNISPSIFEILLKYIYTGLISFDNKVNKLNLVDVIIAADELELRDIVQQLEKQLLQNESDWQFPKDFIKIHQQKQFPKLYNFALGFICRNPKIIFESEDFLRMDETILIQLLKCDYLELKEIEIWKYVINWGIKNTDSILDDDLTKWAPMKFMDLEKTLHNCLPHVRFFQMSSNDYKKVRTDFKNILPQGLDDEIILYFLNLNPPNPPNPPNPEPSNNVLPLRILAYPLESKIINAKDAAFIASWIDKKQGEPYHFNDLPYEFKLIYRASRASREGSDVKNFHDCCDNKGPTVVIIKVQDTNEIIGGYNQLDWRSAKYNHDFYNEYECKTSNSFIFSLTNRAIPTLSRVSSIIWCKNKGPCFGLRDLWIQNDSPLNNIVGKSKRRSYEKKIINRENFKIEEYEVFQIIDSRSESKSYFHLKLILFWTKIFYGAFRETEYEDGIITFKKDNVSPLIFEVLLKYIYTGILAINNNSLVDIIVAAKDFGLPKVVEQLETHLHQNELAWKFPKDFISFQHDQFPNLIKEDILIQLLKRDDLKLEEIEIWEYLIKWGIENTDYTLDDDLSRWLPLDFMKLESTLRNCIPHIRFFHMSPEDYIQTRTQFRNVIPEKLDDKIINYFFDSKSDHPFNEVPLRASNYPLDSNIIKAKDAALISSWIDRKQEKPYRIQEIPFEFKLIYRSSREGFDVCKFHEYCDNKGSTIVIIKVRDSREIIGGYNPLGWNDTNKYNETSYLLSYDKNVIYKTSNSFIFSITNRAIPILSRISSENEAIYCNKKMGPCFGLKDLFVNGDTGDCKRHSYEKKIIDIERFEIEEYEIFQIIEKRLSSDNFRYTNCSVIVFIVIFVIIII</sequence>
<feature type="domain" description="BTB" evidence="2">
    <location>
        <begin position="474"/>
        <end position="544"/>
    </location>
</feature>
<dbReference type="VEuPathDB" id="FungiDB:RhiirFUN_002054"/>
<evidence type="ECO:0000259" key="3">
    <source>
        <dbReference type="PROSITE" id="PS51886"/>
    </source>
</evidence>
<dbReference type="eggNOG" id="KOG4441">
    <property type="taxonomic scope" value="Eukaryota"/>
</dbReference>
<keyword evidence="1" id="KW-1133">Transmembrane helix</keyword>
<accession>U9USM7</accession>
<proteinExistence type="predicted"/>
<dbReference type="Pfam" id="PF00651">
    <property type="entry name" value="BTB"/>
    <property type="match status" value="2"/>
</dbReference>
<dbReference type="SMART" id="SM00225">
    <property type="entry name" value="BTB"/>
    <property type="match status" value="2"/>
</dbReference>
<dbReference type="InterPro" id="IPR051481">
    <property type="entry name" value="BTB-POZ/Galectin-3-binding"/>
</dbReference>
<dbReference type="Pfam" id="PF07707">
    <property type="entry name" value="BACK"/>
    <property type="match status" value="1"/>
</dbReference>
<evidence type="ECO:0000313" key="4">
    <source>
        <dbReference type="EMBL" id="ESA18586.1"/>
    </source>
</evidence>
<name>U9USM7_RHIID</name>
<evidence type="ECO:0000259" key="2">
    <source>
        <dbReference type="PROSITE" id="PS50097"/>
    </source>
</evidence>
<dbReference type="InterPro" id="IPR011333">
    <property type="entry name" value="SKP1/BTB/POZ_sf"/>
</dbReference>
<evidence type="ECO:0008006" key="5">
    <source>
        <dbReference type="Google" id="ProtNLM"/>
    </source>
</evidence>
<feature type="domain" description="TLDc" evidence="3">
    <location>
        <begin position="715"/>
        <end position="892"/>
    </location>
</feature>
<dbReference type="Gene3D" id="3.30.710.10">
    <property type="entry name" value="Potassium Channel Kv1.1, Chain A"/>
    <property type="match status" value="2"/>
</dbReference>
<dbReference type="PANTHER" id="PTHR24410">
    <property type="entry name" value="HL07962P-RELATED"/>
    <property type="match status" value="1"/>
</dbReference>
<dbReference type="AlphaFoldDB" id="U9USM7"/>
<dbReference type="VEuPathDB" id="FungiDB:RhiirFUN_002065"/>
<gene>
    <name evidence="4" type="ORF">GLOINDRAFT_20540</name>
</gene>
<feature type="domain" description="BTB" evidence="2">
    <location>
        <begin position="23"/>
        <end position="96"/>
    </location>
</feature>
<keyword evidence="1" id="KW-0472">Membrane</keyword>
<dbReference type="SUPFAM" id="SSF54695">
    <property type="entry name" value="POZ domain"/>
    <property type="match status" value="2"/>
</dbReference>
<organism evidence="4">
    <name type="scientific">Rhizophagus irregularis (strain DAOM 181602 / DAOM 197198 / MUCL 43194)</name>
    <name type="common">Arbuscular mycorrhizal fungus</name>
    <name type="synonym">Glomus intraradices</name>
    <dbReference type="NCBI Taxonomy" id="747089"/>
    <lineage>
        <taxon>Eukaryota</taxon>
        <taxon>Fungi</taxon>
        <taxon>Fungi incertae sedis</taxon>
        <taxon>Mucoromycota</taxon>
        <taxon>Glomeromycotina</taxon>
        <taxon>Glomeromycetes</taxon>
        <taxon>Glomerales</taxon>
        <taxon>Glomeraceae</taxon>
        <taxon>Rhizophagus</taxon>
    </lineage>
</organism>
<dbReference type="SMART" id="SM00584">
    <property type="entry name" value="TLDc"/>
    <property type="match status" value="1"/>
</dbReference>
<feature type="domain" description="TLDc" evidence="3">
    <location>
        <begin position="304"/>
        <end position="480"/>
    </location>
</feature>
<dbReference type="HOGENOM" id="CLU_367279_0_0_1"/>
<reference evidence="4" key="1">
    <citation type="submission" date="2013-07" db="EMBL/GenBank/DDBJ databases">
        <title>The genome of an arbuscular mycorrhizal fungus provides insights into the evolution of the oldest plant symbiosis.</title>
        <authorList>
            <consortium name="DOE Joint Genome Institute"/>
            <person name="Tisserant E."/>
            <person name="Malbreil M."/>
            <person name="Kuo A."/>
            <person name="Kohler A."/>
            <person name="Symeonidi A."/>
            <person name="Balestrini R."/>
            <person name="Charron P."/>
            <person name="Duensing N."/>
            <person name="Frei-dit-Frey N."/>
            <person name="Gianinazzi-Pearson V."/>
            <person name="Gilbert B."/>
            <person name="Handa Y."/>
            <person name="Hijri M."/>
            <person name="Kaul R."/>
            <person name="Kawaguchi M."/>
            <person name="Krajinski F."/>
            <person name="Lammers P."/>
            <person name="Lapierre D."/>
            <person name="Masclaux F.G."/>
            <person name="Murat C."/>
            <person name="Morin E."/>
            <person name="Ndikumana S."/>
            <person name="Pagni M."/>
            <person name="Petitpierre D."/>
            <person name="Requena N."/>
            <person name="Rosikiewicz P."/>
            <person name="Riley R."/>
            <person name="Saito K."/>
            <person name="San Clemente H."/>
            <person name="Shapiro H."/>
            <person name="van Tuinen D."/>
            <person name="Becard G."/>
            <person name="Bonfante P."/>
            <person name="Paszkowski U."/>
            <person name="Shachar-Hill Y."/>
            <person name="Young J.P."/>
            <person name="Sanders I.R."/>
            <person name="Henrissat B."/>
            <person name="Rensing S.A."/>
            <person name="Grigoriev I.V."/>
            <person name="Corradi N."/>
            <person name="Roux C."/>
            <person name="Martin F."/>
        </authorList>
    </citation>
    <scope>NUCLEOTIDE SEQUENCE</scope>
    <source>
        <strain evidence="4">DAOM 197198</strain>
    </source>
</reference>
<feature type="transmembrane region" description="Helical" evidence="1">
    <location>
        <begin position="901"/>
        <end position="919"/>
    </location>
</feature>
<dbReference type="Pfam" id="PF07534">
    <property type="entry name" value="TLD"/>
    <property type="match status" value="2"/>
</dbReference>
<dbReference type="PROSITE" id="PS51886">
    <property type="entry name" value="TLDC"/>
    <property type="match status" value="2"/>
</dbReference>
<dbReference type="EMBL" id="KI279081">
    <property type="protein sequence ID" value="ESA18586.1"/>
    <property type="molecule type" value="Genomic_DNA"/>
</dbReference>
<dbReference type="Gene3D" id="1.25.40.420">
    <property type="match status" value="1"/>
</dbReference>
<dbReference type="PANTHER" id="PTHR24410:SF23">
    <property type="entry name" value="BTB DOMAIN-CONTAINING PROTEIN-RELATED"/>
    <property type="match status" value="1"/>
</dbReference>
<dbReference type="PROSITE" id="PS50097">
    <property type="entry name" value="BTB"/>
    <property type="match status" value="2"/>
</dbReference>
<dbReference type="InterPro" id="IPR011705">
    <property type="entry name" value="BACK"/>
</dbReference>
<dbReference type="InterPro" id="IPR006571">
    <property type="entry name" value="TLDc_dom"/>
</dbReference>
<evidence type="ECO:0000256" key="1">
    <source>
        <dbReference type="SAM" id="Phobius"/>
    </source>
</evidence>
<protein>
    <recommendedName>
        <fullName evidence="5">Serine-enriched protein</fullName>
    </recommendedName>
</protein>
<dbReference type="SMART" id="SM00875">
    <property type="entry name" value="BACK"/>
    <property type="match status" value="2"/>
</dbReference>
<keyword evidence="1" id="KW-0812">Transmembrane</keyword>